<gene>
    <name evidence="1" type="ORF">SAMN02745885_02342</name>
</gene>
<evidence type="ECO:0000313" key="2">
    <source>
        <dbReference type="Proteomes" id="UP000189933"/>
    </source>
</evidence>
<reference evidence="2" key="1">
    <citation type="submission" date="2017-02" db="EMBL/GenBank/DDBJ databases">
        <authorList>
            <person name="Varghese N."/>
            <person name="Submissions S."/>
        </authorList>
    </citation>
    <scope>NUCLEOTIDE SEQUENCE [LARGE SCALE GENOMIC DNA]</scope>
    <source>
        <strain evidence="2">DSM 16521</strain>
    </source>
</reference>
<dbReference type="AlphaFoldDB" id="A0A1T4RYC0"/>
<proteinExistence type="predicted"/>
<accession>A0A1T4RYC0</accession>
<protein>
    <submittedName>
        <fullName evidence="1">Uncharacterized protein</fullName>
    </submittedName>
</protein>
<organism evidence="1 2">
    <name type="scientific">Carboxydocella sporoproducens DSM 16521</name>
    <dbReference type="NCBI Taxonomy" id="1121270"/>
    <lineage>
        <taxon>Bacteria</taxon>
        <taxon>Bacillati</taxon>
        <taxon>Bacillota</taxon>
        <taxon>Clostridia</taxon>
        <taxon>Eubacteriales</taxon>
        <taxon>Clostridiales Family XVI. Incertae Sedis</taxon>
        <taxon>Carboxydocella</taxon>
    </lineage>
</organism>
<dbReference type="Proteomes" id="UP000189933">
    <property type="component" value="Unassembled WGS sequence"/>
</dbReference>
<keyword evidence="2" id="KW-1185">Reference proteome</keyword>
<evidence type="ECO:0000313" key="1">
    <source>
        <dbReference type="EMBL" id="SKA20952.1"/>
    </source>
</evidence>
<dbReference type="RefSeq" id="WP_078666339.1">
    <property type="nucleotide sequence ID" value="NZ_FUXM01000038.1"/>
</dbReference>
<sequence>MGTTILGVFDSPEHARQAITELRDRLQNQNVAIIMRESQPEAVQEDWNLPQTWNDLARDTMQLAQSSGQLAGRVVGATLSTMFAFPAMITSALTPVTSGRAYSWRSERDSRVMVTVQGTDSVGEALDILKRYGAREINTYSN</sequence>
<dbReference type="OrthoDB" id="514402at2"/>
<name>A0A1T4RYC0_9FIRM</name>
<dbReference type="EMBL" id="FUXM01000038">
    <property type="protein sequence ID" value="SKA20952.1"/>
    <property type="molecule type" value="Genomic_DNA"/>
</dbReference>